<protein>
    <recommendedName>
        <fullName evidence="5">Secreted protein</fullName>
    </recommendedName>
</protein>
<dbReference type="RefSeq" id="WP_344902375.1">
    <property type="nucleotide sequence ID" value="NZ_BAABAS010000020.1"/>
</dbReference>
<keyword evidence="4" id="KW-1185">Reference proteome</keyword>
<dbReference type="Proteomes" id="UP001501710">
    <property type="component" value="Unassembled WGS sequence"/>
</dbReference>
<feature type="compositionally biased region" description="Pro residues" evidence="1">
    <location>
        <begin position="12"/>
        <end position="23"/>
    </location>
</feature>
<comment type="caution">
    <text evidence="3">The sequence shown here is derived from an EMBL/GenBank/DDBJ whole genome shotgun (WGS) entry which is preliminary data.</text>
</comment>
<evidence type="ECO:0000256" key="1">
    <source>
        <dbReference type="SAM" id="MobiDB-lite"/>
    </source>
</evidence>
<feature type="compositionally biased region" description="Low complexity" evidence="1">
    <location>
        <begin position="24"/>
        <end position="38"/>
    </location>
</feature>
<reference evidence="4" key="1">
    <citation type="journal article" date="2019" name="Int. J. Syst. Evol. Microbiol.">
        <title>The Global Catalogue of Microorganisms (GCM) 10K type strain sequencing project: providing services to taxonomists for standard genome sequencing and annotation.</title>
        <authorList>
            <consortium name="The Broad Institute Genomics Platform"/>
            <consortium name="The Broad Institute Genome Sequencing Center for Infectious Disease"/>
            <person name="Wu L."/>
            <person name="Ma J."/>
        </authorList>
    </citation>
    <scope>NUCLEOTIDE SEQUENCE [LARGE SCALE GENOMIC DNA]</scope>
    <source>
        <strain evidence="4">JCM 17440</strain>
    </source>
</reference>
<feature type="transmembrane region" description="Helical" evidence="2">
    <location>
        <begin position="494"/>
        <end position="514"/>
    </location>
</feature>
<accession>A0ABP8CFQ4</accession>
<proteinExistence type="predicted"/>
<keyword evidence="2" id="KW-1133">Transmembrane helix</keyword>
<dbReference type="EMBL" id="BAABAS010000020">
    <property type="protein sequence ID" value="GAA4238762.1"/>
    <property type="molecule type" value="Genomic_DNA"/>
</dbReference>
<sequence length="522" mass="55983">MTLTPPHGSPVRPAPPASRPPAARPSGPASVAARAPRPSADPVPPRRGRLATFVRGRWLKTIPGRIGTHVALCLAAIVAMLAVLTVTIGNARDSVQTIGRDAGPQVVATGTLYFALSDMDAQVSNILLIGREHRLGIGYDESLRVYERRRAEADAAAVMAAQLAGRDPALRRTVQEVLNGLGQYERLVGQAMKLDEQAAHAPGALPADVIEAYRQATDLMKLQLLPKAYNITLDTGAHVRQSYETKRSAVLAGRTWVAATGVIVLLFLIATQLYLARTFRRVLNPALVLATIATIALTAVATGLLTTHAGHIRTAKEDGFDSILQLSRARAISHSAFADESRFLLDPGRADTYEQTYLDKSLSVVYPDIGDKPVNLGNYYTGLEQKLGAYQPGSEDVPFLGFFGDEARRMGKGPEATALGRTLDAYRTVQRNDAQMRRLAAAANRTGAIDLRMGRTSNAIRDFAAYDTALSALTAVHQHAFDKSIKDADGGLRGWNAVPAAGAAAIALLILVGVRPRLAEFR</sequence>
<keyword evidence="2" id="KW-0472">Membrane</keyword>
<organism evidence="3 4">
    <name type="scientific">Actinomadura meridiana</name>
    <dbReference type="NCBI Taxonomy" id="559626"/>
    <lineage>
        <taxon>Bacteria</taxon>
        <taxon>Bacillati</taxon>
        <taxon>Actinomycetota</taxon>
        <taxon>Actinomycetes</taxon>
        <taxon>Streptosporangiales</taxon>
        <taxon>Thermomonosporaceae</taxon>
        <taxon>Actinomadura</taxon>
    </lineage>
</organism>
<feature type="transmembrane region" description="Helical" evidence="2">
    <location>
        <begin position="66"/>
        <end position="88"/>
    </location>
</feature>
<feature type="transmembrane region" description="Helical" evidence="2">
    <location>
        <begin position="256"/>
        <end position="275"/>
    </location>
</feature>
<keyword evidence="2" id="KW-0812">Transmembrane</keyword>
<name>A0ABP8CFQ4_9ACTN</name>
<gene>
    <name evidence="3" type="ORF">GCM10022254_56030</name>
</gene>
<evidence type="ECO:0000313" key="4">
    <source>
        <dbReference type="Proteomes" id="UP001501710"/>
    </source>
</evidence>
<evidence type="ECO:0008006" key="5">
    <source>
        <dbReference type="Google" id="ProtNLM"/>
    </source>
</evidence>
<feature type="region of interest" description="Disordered" evidence="1">
    <location>
        <begin position="1"/>
        <end position="47"/>
    </location>
</feature>
<evidence type="ECO:0000256" key="2">
    <source>
        <dbReference type="SAM" id="Phobius"/>
    </source>
</evidence>
<evidence type="ECO:0000313" key="3">
    <source>
        <dbReference type="EMBL" id="GAA4238762.1"/>
    </source>
</evidence>
<feature type="transmembrane region" description="Helical" evidence="2">
    <location>
        <begin position="287"/>
        <end position="306"/>
    </location>
</feature>